<organism evidence="1 2">
    <name type="scientific">Tanacetum coccineum</name>
    <dbReference type="NCBI Taxonomy" id="301880"/>
    <lineage>
        <taxon>Eukaryota</taxon>
        <taxon>Viridiplantae</taxon>
        <taxon>Streptophyta</taxon>
        <taxon>Embryophyta</taxon>
        <taxon>Tracheophyta</taxon>
        <taxon>Spermatophyta</taxon>
        <taxon>Magnoliopsida</taxon>
        <taxon>eudicotyledons</taxon>
        <taxon>Gunneridae</taxon>
        <taxon>Pentapetalae</taxon>
        <taxon>asterids</taxon>
        <taxon>campanulids</taxon>
        <taxon>Asterales</taxon>
        <taxon>Asteraceae</taxon>
        <taxon>Asteroideae</taxon>
        <taxon>Anthemideae</taxon>
        <taxon>Anthemidinae</taxon>
        <taxon>Tanacetum</taxon>
    </lineage>
</organism>
<sequence length="89" mass="10668">MSNLAKEEFLYVRMRENLVRDVQEARRILTTEDLRDYKLDVMDAHAFKTWGESSYISFFVPGQEQGLPVWTRLIKEKVFHDVREHFCSN</sequence>
<comment type="caution">
    <text evidence="1">The sequence shown here is derived from an EMBL/GenBank/DDBJ whole genome shotgun (WGS) entry which is preliminary data.</text>
</comment>
<protein>
    <submittedName>
        <fullName evidence="1">Uncharacterized protein</fullName>
    </submittedName>
</protein>
<reference evidence="1" key="2">
    <citation type="submission" date="2022-01" db="EMBL/GenBank/DDBJ databases">
        <authorList>
            <person name="Yamashiro T."/>
            <person name="Shiraishi A."/>
            <person name="Satake H."/>
            <person name="Nakayama K."/>
        </authorList>
    </citation>
    <scope>NUCLEOTIDE SEQUENCE</scope>
</reference>
<keyword evidence="2" id="KW-1185">Reference proteome</keyword>
<dbReference type="EMBL" id="BQNB010011679">
    <property type="protein sequence ID" value="GJS93747.1"/>
    <property type="molecule type" value="Genomic_DNA"/>
</dbReference>
<gene>
    <name evidence="1" type="ORF">Tco_0800715</name>
</gene>
<reference evidence="1" key="1">
    <citation type="journal article" date="2022" name="Int. J. Mol. Sci.">
        <title>Draft Genome of Tanacetum Coccineum: Genomic Comparison of Closely Related Tanacetum-Family Plants.</title>
        <authorList>
            <person name="Yamashiro T."/>
            <person name="Shiraishi A."/>
            <person name="Nakayama K."/>
            <person name="Satake H."/>
        </authorList>
    </citation>
    <scope>NUCLEOTIDE SEQUENCE</scope>
</reference>
<proteinExistence type="predicted"/>
<dbReference type="Proteomes" id="UP001151760">
    <property type="component" value="Unassembled WGS sequence"/>
</dbReference>
<name>A0ABQ4ZY06_9ASTR</name>
<evidence type="ECO:0000313" key="1">
    <source>
        <dbReference type="EMBL" id="GJS93747.1"/>
    </source>
</evidence>
<accession>A0ABQ4ZY06</accession>
<evidence type="ECO:0000313" key="2">
    <source>
        <dbReference type="Proteomes" id="UP001151760"/>
    </source>
</evidence>